<keyword evidence="2" id="KW-0597">Phosphoprotein</keyword>
<feature type="domain" description="C2H2-type" evidence="12">
    <location>
        <begin position="189"/>
        <end position="216"/>
    </location>
</feature>
<feature type="compositionally biased region" description="Polar residues" evidence="11">
    <location>
        <begin position="30"/>
        <end position="41"/>
    </location>
</feature>
<dbReference type="AlphaFoldDB" id="A0AAD7WJX8"/>
<dbReference type="Gene3D" id="3.30.160.60">
    <property type="entry name" value="Classic Zinc Finger"/>
    <property type="match status" value="2"/>
</dbReference>
<evidence type="ECO:0000256" key="2">
    <source>
        <dbReference type="ARBA" id="ARBA00022553"/>
    </source>
</evidence>
<keyword evidence="4" id="KW-0677">Repeat</keyword>
<name>A0AAD7WJX8_9TELE</name>
<dbReference type="GO" id="GO:0008270">
    <property type="term" value="F:zinc ion binding"/>
    <property type="evidence" value="ECO:0007669"/>
    <property type="project" value="UniProtKB-KW"/>
</dbReference>
<evidence type="ECO:0000256" key="3">
    <source>
        <dbReference type="ARBA" id="ARBA00022723"/>
    </source>
</evidence>
<dbReference type="Proteomes" id="UP001221898">
    <property type="component" value="Unassembled WGS sequence"/>
</dbReference>
<accession>A0AAD7WJX8</accession>
<feature type="region of interest" description="Disordered" evidence="11">
    <location>
        <begin position="291"/>
        <end position="331"/>
    </location>
</feature>
<evidence type="ECO:0000256" key="1">
    <source>
        <dbReference type="ARBA" id="ARBA00004123"/>
    </source>
</evidence>
<keyword evidence="3" id="KW-0479">Metal-binding</keyword>
<dbReference type="FunFam" id="3.30.160.60:FF:000033">
    <property type="entry name" value="Immunodeficiency virus type I enhancer binding protein 1"/>
    <property type="match status" value="1"/>
</dbReference>
<gene>
    <name evidence="13" type="ORF">AAFF_G00411320</name>
</gene>
<keyword evidence="6" id="KW-0862">Zinc</keyword>
<feature type="compositionally biased region" description="Polar residues" evidence="11">
    <location>
        <begin position="52"/>
        <end position="61"/>
    </location>
</feature>
<evidence type="ECO:0000256" key="4">
    <source>
        <dbReference type="ARBA" id="ARBA00022737"/>
    </source>
</evidence>
<dbReference type="PROSITE" id="PS50157">
    <property type="entry name" value="ZINC_FINGER_C2H2_2"/>
    <property type="match status" value="2"/>
</dbReference>
<keyword evidence="14" id="KW-1185">Reference proteome</keyword>
<evidence type="ECO:0000259" key="12">
    <source>
        <dbReference type="PROSITE" id="PS50157"/>
    </source>
</evidence>
<evidence type="ECO:0000256" key="8">
    <source>
        <dbReference type="ARBA" id="ARBA00023163"/>
    </source>
</evidence>
<evidence type="ECO:0000256" key="7">
    <source>
        <dbReference type="ARBA" id="ARBA00023015"/>
    </source>
</evidence>
<dbReference type="PANTHER" id="PTHR45944:SF1">
    <property type="entry name" value="TRANSCRIPTION FACTOR HIVEP2"/>
    <property type="match status" value="1"/>
</dbReference>
<keyword evidence="8" id="KW-0804">Transcription</keyword>
<dbReference type="InterPro" id="IPR051969">
    <property type="entry name" value="Zinc-finger_DNA-bd_regulators"/>
</dbReference>
<dbReference type="GO" id="GO:0005634">
    <property type="term" value="C:nucleus"/>
    <property type="evidence" value="ECO:0007669"/>
    <property type="project" value="UniProtKB-SubCell"/>
</dbReference>
<dbReference type="GO" id="GO:0000981">
    <property type="term" value="F:DNA-binding transcription factor activity, RNA polymerase II-specific"/>
    <property type="evidence" value="ECO:0007669"/>
    <property type="project" value="TreeGrafter"/>
</dbReference>
<keyword evidence="7" id="KW-0805">Transcription regulation</keyword>
<protein>
    <recommendedName>
        <fullName evidence="12">C2H2-type domain-containing protein</fullName>
    </recommendedName>
</protein>
<dbReference type="GO" id="GO:0000978">
    <property type="term" value="F:RNA polymerase II cis-regulatory region sequence-specific DNA binding"/>
    <property type="evidence" value="ECO:0007669"/>
    <property type="project" value="TreeGrafter"/>
</dbReference>
<evidence type="ECO:0000256" key="11">
    <source>
        <dbReference type="SAM" id="MobiDB-lite"/>
    </source>
</evidence>
<feature type="compositionally biased region" description="Basic and acidic residues" evidence="11">
    <location>
        <begin position="168"/>
        <end position="178"/>
    </location>
</feature>
<organism evidence="13 14">
    <name type="scientific">Aldrovandia affinis</name>
    <dbReference type="NCBI Taxonomy" id="143900"/>
    <lineage>
        <taxon>Eukaryota</taxon>
        <taxon>Metazoa</taxon>
        <taxon>Chordata</taxon>
        <taxon>Craniata</taxon>
        <taxon>Vertebrata</taxon>
        <taxon>Euteleostomi</taxon>
        <taxon>Actinopterygii</taxon>
        <taxon>Neopterygii</taxon>
        <taxon>Teleostei</taxon>
        <taxon>Notacanthiformes</taxon>
        <taxon>Halosauridae</taxon>
        <taxon>Aldrovandia</taxon>
    </lineage>
</organism>
<dbReference type="FunFam" id="3.30.160.60:FF:000594">
    <property type="entry name" value="Transcription factor HIVEP2"/>
    <property type="match status" value="1"/>
</dbReference>
<proteinExistence type="predicted"/>
<feature type="region of interest" description="Disordered" evidence="11">
    <location>
        <begin position="142"/>
        <end position="186"/>
    </location>
</feature>
<dbReference type="SMART" id="SM00355">
    <property type="entry name" value="ZnF_C2H2"/>
    <property type="match status" value="2"/>
</dbReference>
<reference evidence="13" key="1">
    <citation type="journal article" date="2023" name="Science">
        <title>Genome structures resolve the early diversification of teleost fishes.</title>
        <authorList>
            <person name="Parey E."/>
            <person name="Louis A."/>
            <person name="Montfort J."/>
            <person name="Bouchez O."/>
            <person name="Roques C."/>
            <person name="Iampietro C."/>
            <person name="Lluch J."/>
            <person name="Castinel A."/>
            <person name="Donnadieu C."/>
            <person name="Desvignes T."/>
            <person name="Floi Bucao C."/>
            <person name="Jouanno E."/>
            <person name="Wen M."/>
            <person name="Mejri S."/>
            <person name="Dirks R."/>
            <person name="Jansen H."/>
            <person name="Henkel C."/>
            <person name="Chen W.J."/>
            <person name="Zahm M."/>
            <person name="Cabau C."/>
            <person name="Klopp C."/>
            <person name="Thompson A.W."/>
            <person name="Robinson-Rechavi M."/>
            <person name="Braasch I."/>
            <person name="Lecointre G."/>
            <person name="Bobe J."/>
            <person name="Postlethwait J.H."/>
            <person name="Berthelot C."/>
            <person name="Roest Crollius H."/>
            <person name="Guiguen Y."/>
        </authorList>
    </citation>
    <scope>NUCLEOTIDE SEQUENCE</scope>
    <source>
        <strain evidence="13">NC1722</strain>
    </source>
</reference>
<evidence type="ECO:0000256" key="5">
    <source>
        <dbReference type="ARBA" id="ARBA00022771"/>
    </source>
</evidence>
<feature type="compositionally biased region" description="Basic and acidic residues" evidence="11">
    <location>
        <begin position="307"/>
        <end position="323"/>
    </location>
</feature>
<feature type="compositionally biased region" description="Basic residues" evidence="11">
    <location>
        <begin position="143"/>
        <end position="157"/>
    </location>
</feature>
<dbReference type="PANTHER" id="PTHR45944">
    <property type="entry name" value="SCHNURRI, ISOFORM F"/>
    <property type="match status" value="1"/>
</dbReference>
<evidence type="ECO:0000256" key="10">
    <source>
        <dbReference type="PROSITE-ProRule" id="PRU00042"/>
    </source>
</evidence>
<keyword evidence="9" id="KW-0539">Nucleus</keyword>
<comment type="subcellular location">
    <subcellularLocation>
        <location evidence="1">Nucleus</location>
    </subcellularLocation>
</comment>
<evidence type="ECO:0000313" key="13">
    <source>
        <dbReference type="EMBL" id="KAJ8399420.1"/>
    </source>
</evidence>
<dbReference type="EMBL" id="JAINUG010000083">
    <property type="protein sequence ID" value="KAJ8399420.1"/>
    <property type="molecule type" value="Genomic_DNA"/>
</dbReference>
<evidence type="ECO:0000256" key="6">
    <source>
        <dbReference type="ARBA" id="ARBA00022833"/>
    </source>
</evidence>
<keyword evidence="5 10" id="KW-0863">Zinc-finger</keyword>
<feature type="domain" description="C2H2-type" evidence="12">
    <location>
        <begin position="217"/>
        <end position="240"/>
    </location>
</feature>
<dbReference type="InterPro" id="IPR036236">
    <property type="entry name" value="Znf_C2H2_sf"/>
</dbReference>
<feature type="region of interest" description="Disordered" evidence="11">
    <location>
        <begin position="1"/>
        <end position="90"/>
    </location>
</feature>
<dbReference type="PROSITE" id="PS00028">
    <property type="entry name" value="ZINC_FINGER_C2H2_1"/>
    <property type="match status" value="1"/>
</dbReference>
<dbReference type="InterPro" id="IPR013087">
    <property type="entry name" value="Znf_C2H2_type"/>
</dbReference>
<evidence type="ECO:0000313" key="14">
    <source>
        <dbReference type="Proteomes" id="UP001221898"/>
    </source>
</evidence>
<dbReference type="Pfam" id="PF00096">
    <property type="entry name" value="zf-C2H2"/>
    <property type="match status" value="2"/>
</dbReference>
<comment type="caution">
    <text evidence="13">The sequence shown here is derived from an EMBL/GenBank/DDBJ whole genome shotgun (WGS) entry which is preliminary data.</text>
</comment>
<evidence type="ECO:0000256" key="9">
    <source>
        <dbReference type="ARBA" id="ARBA00023242"/>
    </source>
</evidence>
<dbReference type="SUPFAM" id="SSF57667">
    <property type="entry name" value="beta-beta-alpha zinc fingers"/>
    <property type="match status" value="1"/>
</dbReference>
<sequence>MEPLESAAGHKCTKEITEKNLIQRRWVSEPSASTKRSTFADSQGKKHLQREGAQSSDSSASGLEKICSPGTPPSPAVSQSSHESKLPFPSTFSSQLLCSYPQLPPGDILPAGVKPQLQPSIDEQAWAVAGQPQLHASEDIFLRRSRGRGGVHPRRKSPTFPFNKYPQSRKEQPEDTRKKEQRPKKPGKYICHYCGRACAKPSVLKKHIRSHTGERPYPCIPCGFSFKTKSNLYKHRKSHAHAIKAGLVPFSEAASTRAEADQASLLGEDEVHSDGEQSTDTDEDTVEVLYGKSSPLPCMPFEVSRSTTEKDVSEAAELGEERAGAPQKFLS</sequence>